<dbReference type="Proteomes" id="UP000195072">
    <property type="component" value="Unassembled WGS sequence"/>
</dbReference>
<organism evidence="2 3">
    <name type="scientific">Acetobacter senegalensis</name>
    <dbReference type="NCBI Taxonomy" id="446692"/>
    <lineage>
        <taxon>Bacteria</taxon>
        <taxon>Pseudomonadati</taxon>
        <taxon>Pseudomonadota</taxon>
        <taxon>Alphaproteobacteria</taxon>
        <taxon>Acetobacterales</taxon>
        <taxon>Acetobacteraceae</taxon>
        <taxon>Acetobacter</taxon>
    </lineage>
</organism>
<keyword evidence="1" id="KW-1133">Transmembrane helix</keyword>
<sequence length="159" mass="18381">MQTPWYIPIVSVLGAVLVAIINYIFLKFRDKSDRLSKLVDNFCTEVNETAIAGSKHWLLSTKGLSDDKLLDLKEQECELVGRQERIDALFQTLKYQDKKLKLDEVQPDFDSFVTKLTGGQFRVKEREDDPQIANMLQHTAASMNGRIRRALSDRLKRFF</sequence>
<proteinExistence type="predicted"/>
<keyword evidence="1" id="KW-0812">Transmembrane</keyword>
<dbReference type="RefSeq" id="WP_086897055.1">
    <property type="nucleotide sequence ID" value="NZ_JOOZ01000023.1"/>
</dbReference>
<dbReference type="AlphaFoldDB" id="A0A252EKP3"/>
<protein>
    <submittedName>
        <fullName evidence="2">Uncharacterized protein</fullName>
    </submittedName>
</protein>
<dbReference type="EMBL" id="JOOZ01000023">
    <property type="protein sequence ID" value="OUL66997.1"/>
    <property type="molecule type" value="Genomic_DNA"/>
</dbReference>
<keyword evidence="1" id="KW-0472">Membrane</keyword>
<comment type="caution">
    <text evidence="2">The sequence shown here is derived from an EMBL/GenBank/DDBJ whole genome shotgun (WGS) entry which is preliminary data.</text>
</comment>
<evidence type="ECO:0000256" key="1">
    <source>
        <dbReference type="SAM" id="Phobius"/>
    </source>
</evidence>
<evidence type="ECO:0000313" key="2">
    <source>
        <dbReference type="EMBL" id="OUL66997.1"/>
    </source>
</evidence>
<gene>
    <name evidence="2" type="ORF">HK16_06595</name>
</gene>
<accession>A0A252EKP3</accession>
<name>A0A252EKP3_9PROT</name>
<reference evidence="2 3" key="1">
    <citation type="submission" date="2014-06" db="EMBL/GenBank/DDBJ databases">
        <authorList>
            <person name="Ju J."/>
            <person name="Zhang J."/>
        </authorList>
    </citation>
    <scope>NUCLEOTIDE SEQUENCE [LARGE SCALE GENOMIC DNA]</scope>
    <source>
        <strain evidence="2">DmL_050</strain>
    </source>
</reference>
<evidence type="ECO:0000313" key="3">
    <source>
        <dbReference type="Proteomes" id="UP000195072"/>
    </source>
</evidence>
<feature type="transmembrane region" description="Helical" evidence="1">
    <location>
        <begin position="6"/>
        <end position="26"/>
    </location>
</feature>